<sequence length="124" mass="13138">MGFATALGNCSCVALPPASIQSYPSYALDEETQVQDKAVAAANQALALMINQYKAGAVSYLNVMTAQTTALSNRQTAVQLHSNRMSASVQLVKALGGWNVAMLPSPDQAGGEVKWTDYLIFPVD</sequence>
<protein>
    <submittedName>
        <fullName evidence="2">Outer membrane efflux protein</fullName>
    </submittedName>
</protein>
<reference evidence="2 3" key="1">
    <citation type="submission" date="2018-02" db="EMBL/GenBank/DDBJ databases">
        <title>Subsurface microbial communities from deep shales in Ohio and West Virginia, USA.</title>
        <authorList>
            <person name="Wrighton K."/>
        </authorList>
    </citation>
    <scope>NUCLEOTIDE SEQUENCE [LARGE SCALE GENOMIC DNA]</scope>
    <source>
        <strain evidence="2 3">OWC-G53F</strain>
    </source>
</reference>
<dbReference type="Pfam" id="PF02321">
    <property type="entry name" value="OEP"/>
    <property type="match status" value="1"/>
</dbReference>
<keyword evidence="3" id="KW-1185">Reference proteome</keyword>
<dbReference type="Proteomes" id="UP000238071">
    <property type="component" value="Unassembled WGS sequence"/>
</dbReference>
<dbReference type="EMBL" id="PTIY01000003">
    <property type="protein sequence ID" value="PPK72858.1"/>
    <property type="molecule type" value="Genomic_DNA"/>
</dbReference>
<evidence type="ECO:0000256" key="1">
    <source>
        <dbReference type="ARBA" id="ARBA00007613"/>
    </source>
</evidence>
<proteinExistence type="inferred from homology"/>
<comment type="similarity">
    <text evidence="1">Belongs to the outer membrane factor (OMF) (TC 1.B.17) family.</text>
</comment>
<dbReference type="RefSeq" id="WP_258076565.1">
    <property type="nucleotide sequence ID" value="NZ_PTIY01000003.1"/>
</dbReference>
<dbReference type="SUPFAM" id="SSF56954">
    <property type="entry name" value="Outer membrane efflux proteins (OEP)"/>
    <property type="match status" value="1"/>
</dbReference>
<accession>A0A2S6H5W0</accession>
<organism evidence="2 3">
    <name type="scientific">Methylobacter tundripaludum</name>
    <dbReference type="NCBI Taxonomy" id="173365"/>
    <lineage>
        <taxon>Bacteria</taxon>
        <taxon>Pseudomonadati</taxon>
        <taxon>Pseudomonadota</taxon>
        <taxon>Gammaproteobacteria</taxon>
        <taxon>Methylococcales</taxon>
        <taxon>Methylococcaceae</taxon>
        <taxon>Methylobacter</taxon>
    </lineage>
</organism>
<dbReference type="AlphaFoldDB" id="A0A2S6H5W0"/>
<evidence type="ECO:0000313" key="2">
    <source>
        <dbReference type="EMBL" id="PPK72858.1"/>
    </source>
</evidence>
<comment type="caution">
    <text evidence="2">The sequence shown here is derived from an EMBL/GenBank/DDBJ whole genome shotgun (WGS) entry which is preliminary data.</text>
</comment>
<gene>
    <name evidence="2" type="ORF">B0F88_103296</name>
</gene>
<name>A0A2S6H5W0_9GAMM</name>
<dbReference type="InterPro" id="IPR003423">
    <property type="entry name" value="OMP_efflux"/>
</dbReference>
<evidence type="ECO:0000313" key="3">
    <source>
        <dbReference type="Proteomes" id="UP000238071"/>
    </source>
</evidence>
<dbReference type="Gene3D" id="1.20.1600.10">
    <property type="entry name" value="Outer membrane efflux proteins (OEP)"/>
    <property type="match status" value="1"/>
</dbReference>
<dbReference type="GO" id="GO:0015562">
    <property type="term" value="F:efflux transmembrane transporter activity"/>
    <property type="evidence" value="ECO:0007669"/>
    <property type="project" value="InterPro"/>
</dbReference>